<keyword evidence="3" id="KW-0408">Iron</keyword>
<dbReference type="Pfam" id="PF00149">
    <property type="entry name" value="Metallophos"/>
    <property type="match status" value="1"/>
</dbReference>
<reference evidence="6" key="2">
    <citation type="submission" date="2023-01" db="EMBL/GenBank/DDBJ databases">
        <authorList>
            <person name="Sun Q."/>
            <person name="Evtushenko L."/>
        </authorList>
    </citation>
    <scope>NUCLEOTIDE SEQUENCE</scope>
    <source>
        <strain evidence="6">VKM B-2789</strain>
    </source>
</reference>
<dbReference type="GO" id="GO:0004112">
    <property type="term" value="F:cyclic-nucleotide phosphodiesterase activity"/>
    <property type="evidence" value="ECO:0007669"/>
    <property type="project" value="InterPro"/>
</dbReference>
<dbReference type="PANTHER" id="PTHR42988:SF2">
    <property type="entry name" value="CYCLIC NUCLEOTIDE PHOSPHODIESTERASE CBUA0032-RELATED"/>
    <property type="match status" value="1"/>
</dbReference>
<gene>
    <name evidence="6" type="primary">cpdA_2</name>
    <name evidence="6" type="ORF">GCM10017653_46080</name>
</gene>
<dbReference type="SUPFAM" id="SSF56300">
    <property type="entry name" value="Metallo-dependent phosphatases"/>
    <property type="match status" value="1"/>
</dbReference>
<keyword evidence="1" id="KW-0479">Metal-binding</keyword>
<reference evidence="6" key="1">
    <citation type="journal article" date="2014" name="Int. J. Syst. Evol. Microbiol.">
        <title>Complete genome sequence of Corynebacterium casei LMG S-19264T (=DSM 44701T), isolated from a smear-ripened cheese.</title>
        <authorList>
            <consortium name="US DOE Joint Genome Institute (JGI-PGF)"/>
            <person name="Walter F."/>
            <person name="Albersmeier A."/>
            <person name="Kalinowski J."/>
            <person name="Ruckert C."/>
        </authorList>
    </citation>
    <scope>NUCLEOTIDE SEQUENCE</scope>
    <source>
        <strain evidence="6">VKM B-2789</strain>
    </source>
</reference>
<evidence type="ECO:0000259" key="5">
    <source>
        <dbReference type="Pfam" id="PF00149"/>
    </source>
</evidence>
<evidence type="ECO:0000256" key="4">
    <source>
        <dbReference type="ARBA" id="ARBA00025742"/>
    </source>
</evidence>
<evidence type="ECO:0000256" key="2">
    <source>
        <dbReference type="ARBA" id="ARBA00022801"/>
    </source>
</evidence>
<sequence length="265" mass="28789">MLIAHLSDPHLRPKGYLYQGLVDSNAMFALALDHLAGLDPRPDVVLLTGDVVDEGMAEEYAVAAEMLAGIGLPLLVIPGNHDERDGFRACFAGHTYLAKAGPLHFAVGDLGPVRIVGLDVTVPGEHYGAVYDEASSWLDSVLAAEPDRPTLVMMHQPPILSGIPYIDDYNCRGGDRLAAVLARNRQVERVLCGHVHRFMQTRFGGTMLITAPSTTTAIALRLRPDAEPASFLEPPAMVLHHWTQPSGLVTHYVPIGRFPGPYPFF</sequence>
<accession>A0A9W6K1K9</accession>
<dbReference type="GO" id="GO:0046872">
    <property type="term" value="F:metal ion binding"/>
    <property type="evidence" value="ECO:0007669"/>
    <property type="project" value="UniProtKB-KW"/>
</dbReference>
<dbReference type="Gene3D" id="3.30.750.180">
    <property type="entry name" value="GpdQ, beta-strand dimerisation domain"/>
    <property type="match status" value="1"/>
</dbReference>
<keyword evidence="7" id="KW-1185">Reference proteome</keyword>
<dbReference type="RefSeq" id="WP_213363593.1">
    <property type="nucleotide sequence ID" value="NZ_BSFM01000021.1"/>
</dbReference>
<comment type="caution">
    <text evidence="6">The sequence shown here is derived from an EMBL/GenBank/DDBJ whole genome shotgun (WGS) entry which is preliminary data.</text>
</comment>
<dbReference type="CDD" id="cd07402">
    <property type="entry name" value="MPP_GpdQ"/>
    <property type="match status" value="1"/>
</dbReference>
<dbReference type="InterPro" id="IPR026575">
    <property type="entry name" value="GpdQ/CpdA-like"/>
</dbReference>
<dbReference type="InterPro" id="IPR042281">
    <property type="entry name" value="GpdQ_beta-strand"/>
</dbReference>
<organism evidence="6 7">
    <name type="scientific">Ancylobacter defluvii</name>
    <dbReference type="NCBI Taxonomy" id="1282440"/>
    <lineage>
        <taxon>Bacteria</taxon>
        <taxon>Pseudomonadati</taxon>
        <taxon>Pseudomonadota</taxon>
        <taxon>Alphaproteobacteria</taxon>
        <taxon>Hyphomicrobiales</taxon>
        <taxon>Xanthobacteraceae</taxon>
        <taxon>Ancylobacter</taxon>
    </lineage>
</organism>
<evidence type="ECO:0000313" key="7">
    <source>
        <dbReference type="Proteomes" id="UP001143330"/>
    </source>
</evidence>
<dbReference type="Gene3D" id="3.60.21.40">
    <property type="entry name" value="GpdQ, catalytic alpha/beta sandwich domain"/>
    <property type="match status" value="1"/>
</dbReference>
<dbReference type="PANTHER" id="PTHR42988">
    <property type="entry name" value="PHOSPHOHYDROLASE"/>
    <property type="match status" value="1"/>
</dbReference>
<dbReference type="InterPro" id="IPR004843">
    <property type="entry name" value="Calcineurin-like_PHP"/>
</dbReference>
<feature type="domain" description="Calcineurin-like phosphoesterase" evidence="5">
    <location>
        <begin position="1"/>
        <end position="197"/>
    </location>
</feature>
<dbReference type="InterPro" id="IPR050884">
    <property type="entry name" value="CNP_phosphodiesterase-III"/>
</dbReference>
<evidence type="ECO:0000313" key="6">
    <source>
        <dbReference type="EMBL" id="GLK86538.1"/>
    </source>
</evidence>
<proteinExistence type="inferred from homology"/>
<dbReference type="InterPro" id="IPR042283">
    <property type="entry name" value="GpdQ_catalytic"/>
</dbReference>
<name>A0A9W6K1K9_9HYPH</name>
<comment type="similarity">
    <text evidence="4">Belongs to the cyclic nucleotide phosphodiesterase class-III family.</text>
</comment>
<dbReference type="AlphaFoldDB" id="A0A9W6K1K9"/>
<dbReference type="EMBL" id="BSFM01000021">
    <property type="protein sequence ID" value="GLK86538.1"/>
    <property type="molecule type" value="Genomic_DNA"/>
</dbReference>
<dbReference type="InterPro" id="IPR029052">
    <property type="entry name" value="Metallo-depent_PP-like"/>
</dbReference>
<dbReference type="Proteomes" id="UP001143330">
    <property type="component" value="Unassembled WGS sequence"/>
</dbReference>
<evidence type="ECO:0000256" key="1">
    <source>
        <dbReference type="ARBA" id="ARBA00022723"/>
    </source>
</evidence>
<protein>
    <submittedName>
        <fullName evidence="6">3',5'-cyclic adenosine monophosphate phosphodiesterase CpdA</fullName>
    </submittedName>
</protein>
<keyword evidence="2" id="KW-0378">Hydrolase</keyword>
<evidence type="ECO:0000256" key="3">
    <source>
        <dbReference type="ARBA" id="ARBA00023004"/>
    </source>
</evidence>